<reference evidence="3" key="1">
    <citation type="journal article" date="2019" name="Int. J. Syst. Evol. Microbiol.">
        <title>The Global Catalogue of Microorganisms (GCM) 10K type strain sequencing project: providing services to taxonomists for standard genome sequencing and annotation.</title>
        <authorList>
            <consortium name="The Broad Institute Genomics Platform"/>
            <consortium name="The Broad Institute Genome Sequencing Center for Infectious Disease"/>
            <person name="Wu L."/>
            <person name="Ma J."/>
        </authorList>
    </citation>
    <scope>NUCLEOTIDE SEQUENCE [LARGE SCALE GENOMIC DNA]</scope>
    <source>
        <strain evidence="3">CCUG 56042</strain>
    </source>
</reference>
<evidence type="ECO:0000313" key="2">
    <source>
        <dbReference type="EMBL" id="MFC5430621.1"/>
    </source>
</evidence>
<dbReference type="RefSeq" id="WP_377713213.1">
    <property type="nucleotide sequence ID" value="NZ_JBHSMP010000020.1"/>
</dbReference>
<protein>
    <submittedName>
        <fullName evidence="2">Uncharacterized protein</fullName>
    </submittedName>
</protein>
<gene>
    <name evidence="2" type="ORF">ACFPTO_17715</name>
</gene>
<comment type="caution">
    <text evidence="2">The sequence shown here is derived from an EMBL/GenBank/DDBJ whole genome shotgun (WGS) entry which is preliminary data.</text>
</comment>
<accession>A0ABW0JBW4</accession>
<dbReference type="EMBL" id="JBHSMP010000020">
    <property type="protein sequence ID" value="MFC5430621.1"/>
    <property type="molecule type" value="Genomic_DNA"/>
</dbReference>
<evidence type="ECO:0000256" key="1">
    <source>
        <dbReference type="SAM" id="MobiDB-lite"/>
    </source>
</evidence>
<sequence length="61" mass="6776">MHILESAKSMSGRHGTVSVFRNVSEKFSIVRMQRKVDASGNRHRLQPPLRAFGGHAMNGPC</sequence>
<name>A0ABW0JBW4_9BURK</name>
<proteinExistence type="predicted"/>
<organism evidence="2 3">
    <name type="scientific">Paraburkholderia denitrificans</name>
    <dbReference type="NCBI Taxonomy" id="694025"/>
    <lineage>
        <taxon>Bacteria</taxon>
        <taxon>Pseudomonadati</taxon>
        <taxon>Pseudomonadota</taxon>
        <taxon>Betaproteobacteria</taxon>
        <taxon>Burkholderiales</taxon>
        <taxon>Burkholderiaceae</taxon>
        <taxon>Paraburkholderia</taxon>
    </lineage>
</organism>
<evidence type="ECO:0000313" key="3">
    <source>
        <dbReference type="Proteomes" id="UP001596103"/>
    </source>
</evidence>
<feature type="region of interest" description="Disordered" evidence="1">
    <location>
        <begin position="35"/>
        <end position="61"/>
    </location>
</feature>
<dbReference type="Proteomes" id="UP001596103">
    <property type="component" value="Unassembled WGS sequence"/>
</dbReference>
<keyword evidence="3" id="KW-1185">Reference proteome</keyword>